<evidence type="ECO:0000256" key="2">
    <source>
        <dbReference type="ARBA" id="ARBA00022670"/>
    </source>
</evidence>
<keyword evidence="5" id="KW-0732">Signal</keyword>
<dbReference type="Pfam" id="PF00877">
    <property type="entry name" value="NLPC_P60"/>
    <property type="match status" value="1"/>
</dbReference>
<keyword evidence="8" id="KW-1185">Reference proteome</keyword>
<reference evidence="7" key="2">
    <citation type="submission" date="2023-05" db="EMBL/GenBank/DDBJ databases">
        <authorList>
            <consortium name="Lawrence Berkeley National Laboratory"/>
            <person name="Steindorff A."/>
            <person name="Hensen N."/>
            <person name="Bonometti L."/>
            <person name="Westerberg I."/>
            <person name="Brannstrom I.O."/>
            <person name="Guillou S."/>
            <person name="Cros-Aarteil S."/>
            <person name="Calhoun S."/>
            <person name="Haridas S."/>
            <person name="Kuo A."/>
            <person name="Mondo S."/>
            <person name="Pangilinan J."/>
            <person name="Riley R."/>
            <person name="Labutti K."/>
            <person name="Andreopoulos B."/>
            <person name="Lipzen A."/>
            <person name="Chen C."/>
            <person name="Yanf M."/>
            <person name="Daum C."/>
            <person name="Ng V."/>
            <person name="Clum A."/>
            <person name="Ohm R."/>
            <person name="Martin F."/>
            <person name="Silar P."/>
            <person name="Natvig D."/>
            <person name="Lalanne C."/>
            <person name="Gautier V."/>
            <person name="Ament-Velasquez S.L."/>
            <person name="Kruys A."/>
            <person name="Hutchinson M.I."/>
            <person name="Powell A.J."/>
            <person name="Barry K."/>
            <person name="Miller A.N."/>
            <person name="Grigoriev I.V."/>
            <person name="Debuchy R."/>
            <person name="Gladieux P."/>
            <person name="Thoren M.H."/>
            <person name="Johannesson H."/>
        </authorList>
    </citation>
    <scope>NUCLEOTIDE SEQUENCE</scope>
    <source>
        <strain evidence="7">CBS 532.94</strain>
    </source>
</reference>
<proteinExistence type="inferred from homology"/>
<dbReference type="Proteomes" id="UP001303760">
    <property type="component" value="Unassembled WGS sequence"/>
</dbReference>
<protein>
    <recommendedName>
        <fullName evidence="6">NlpC/P60 domain-containing protein</fullName>
    </recommendedName>
</protein>
<reference evidence="7" key="1">
    <citation type="journal article" date="2023" name="Mol. Phylogenet. Evol.">
        <title>Genome-scale phylogeny and comparative genomics of the fungal order Sordariales.</title>
        <authorList>
            <person name="Hensen N."/>
            <person name="Bonometti L."/>
            <person name="Westerberg I."/>
            <person name="Brannstrom I.O."/>
            <person name="Guillou S."/>
            <person name="Cros-Aarteil S."/>
            <person name="Calhoun S."/>
            <person name="Haridas S."/>
            <person name="Kuo A."/>
            <person name="Mondo S."/>
            <person name="Pangilinan J."/>
            <person name="Riley R."/>
            <person name="LaButti K."/>
            <person name="Andreopoulos B."/>
            <person name="Lipzen A."/>
            <person name="Chen C."/>
            <person name="Yan M."/>
            <person name="Daum C."/>
            <person name="Ng V."/>
            <person name="Clum A."/>
            <person name="Steindorff A."/>
            <person name="Ohm R.A."/>
            <person name="Martin F."/>
            <person name="Silar P."/>
            <person name="Natvig D.O."/>
            <person name="Lalanne C."/>
            <person name="Gautier V."/>
            <person name="Ament-Velasquez S.L."/>
            <person name="Kruys A."/>
            <person name="Hutchinson M.I."/>
            <person name="Powell A.J."/>
            <person name="Barry K."/>
            <person name="Miller A.N."/>
            <person name="Grigoriev I.V."/>
            <person name="Debuchy R."/>
            <person name="Gladieux P."/>
            <person name="Hiltunen Thoren M."/>
            <person name="Johannesson H."/>
        </authorList>
    </citation>
    <scope>NUCLEOTIDE SEQUENCE</scope>
    <source>
        <strain evidence="7">CBS 532.94</strain>
    </source>
</reference>
<dbReference type="PANTHER" id="PTHR47359">
    <property type="entry name" value="PEPTIDOGLYCAN DL-ENDOPEPTIDASE CWLO"/>
    <property type="match status" value="1"/>
</dbReference>
<dbReference type="Gene3D" id="3.90.1720.10">
    <property type="entry name" value="endopeptidase domain like (from Nostoc punctiforme)"/>
    <property type="match status" value="1"/>
</dbReference>
<accession>A0AAN7C114</accession>
<evidence type="ECO:0000256" key="5">
    <source>
        <dbReference type="SAM" id="SignalP"/>
    </source>
</evidence>
<evidence type="ECO:0000256" key="4">
    <source>
        <dbReference type="ARBA" id="ARBA00022807"/>
    </source>
</evidence>
<feature type="signal peptide" evidence="5">
    <location>
        <begin position="1"/>
        <end position="20"/>
    </location>
</feature>
<keyword evidence="3" id="KW-0378">Hydrolase</keyword>
<dbReference type="PROSITE" id="PS51935">
    <property type="entry name" value="NLPC_P60"/>
    <property type="match status" value="1"/>
</dbReference>
<evidence type="ECO:0000256" key="3">
    <source>
        <dbReference type="ARBA" id="ARBA00022801"/>
    </source>
</evidence>
<feature type="domain" description="NlpC/P60" evidence="6">
    <location>
        <begin position="125"/>
        <end position="281"/>
    </location>
</feature>
<feature type="chain" id="PRO_5042910075" description="NlpC/P60 domain-containing protein" evidence="5">
    <location>
        <begin position="21"/>
        <end position="281"/>
    </location>
</feature>
<evidence type="ECO:0000313" key="8">
    <source>
        <dbReference type="Proteomes" id="UP001303760"/>
    </source>
</evidence>
<dbReference type="EMBL" id="MU860834">
    <property type="protein sequence ID" value="KAK4232837.1"/>
    <property type="molecule type" value="Genomic_DNA"/>
</dbReference>
<comment type="similarity">
    <text evidence="1">Belongs to the peptidase C40 family.</text>
</comment>
<dbReference type="InterPro" id="IPR038765">
    <property type="entry name" value="Papain-like_cys_pep_sf"/>
</dbReference>
<dbReference type="PANTHER" id="PTHR47359:SF3">
    <property type="entry name" value="NLP_P60 DOMAIN-CONTAINING PROTEIN-RELATED"/>
    <property type="match status" value="1"/>
</dbReference>
<dbReference type="GO" id="GO:0008234">
    <property type="term" value="F:cysteine-type peptidase activity"/>
    <property type="evidence" value="ECO:0007669"/>
    <property type="project" value="UniProtKB-KW"/>
</dbReference>
<evidence type="ECO:0000259" key="6">
    <source>
        <dbReference type="PROSITE" id="PS51935"/>
    </source>
</evidence>
<keyword evidence="4" id="KW-0788">Thiol protease</keyword>
<dbReference type="InterPro" id="IPR000064">
    <property type="entry name" value="NLP_P60_dom"/>
</dbReference>
<evidence type="ECO:0000256" key="1">
    <source>
        <dbReference type="ARBA" id="ARBA00007074"/>
    </source>
</evidence>
<keyword evidence="2" id="KW-0645">Protease</keyword>
<dbReference type="GO" id="GO:0006508">
    <property type="term" value="P:proteolysis"/>
    <property type="evidence" value="ECO:0007669"/>
    <property type="project" value="UniProtKB-KW"/>
</dbReference>
<dbReference type="AlphaFoldDB" id="A0AAN7C114"/>
<sequence>MVELTPILFFFSLLVALTIALPPEQGVFGRAIGDKCKGTEGAGTCQTTSNCRGISYPQPFCPNDPDDVQCCVEIPCQVGTQSGFCRSVSNNGCSGGHFDPGNYCPGSQDIQCCFKSSGGGQPGNGTVGERVLAKAKEAAGIPYAWGGGSCSGPTGDLPPWDFGEVGFDCSGLVAWALCQVTGRDLFSHPAGLRNTQFMYCATQAQLGYAKYPFAQRKAGDAVFFGGACDCAVWQSIHHVGLVMEDGGDMMWNAPNDDINRVLALSISGFGETPCPYVIRFT</sequence>
<organism evidence="7 8">
    <name type="scientific">Achaetomium macrosporum</name>
    <dbReference type="NCBI Taxonomy" id="79813"/>
    <lineage>
        <taxon>Eukaryota</taxon>
        <taxon>Fungi</taxon>
        <taxon>Dikarya</taxon>
        <taxon>Ascomycota</taxon>
        <taxon>Pezizomycotina</taxon>
        <taxon>Sordariomycetes</taxon>
        <taxon>Sordariomycetidae</taxon>
        <taxon>Sordariales</taxon>
        <taxon>Chaetomiaceae</taxon>
        <taxon>Achaetomium</taxon>
    </lineage>
</organism>
<comment type="caution">
    <text evidence="7">The sequence shown here is derived from an EMBL/GenBank/DDBJ whole genome shotgun (WGS) entry which is preliminary data.</text>
</comment>
<dbReference type="InterPro" id="IPR051794">
    <property type="entry name" value="PG_Endopeptidase_C40"/>
</dbReference>
<dbReference type="SUPFAM" id="SSF54001">
    <property type="entry name" value="Cysteine proteinases"/>
    <property type="match status" value="1"/>
</dbReference>
<name>A0AAN7C114_9PEZI</name>
<evidence type="ECO:0000313" key="7">
    <source>
        <dbReference type="EMBL" id="KAK4232837.1"/>
    </source>
</evidence>
<gene>
    <name evidence="7" type="ORF">C8A03DRAFT_19959</name>
</gene>